<keyword evidence="2" id="KW-1185">Reference proteome</keyword>
<dbReference type="AlphaFoldDB" id="G7ZIH7"/>
<dbReference type="PROSITE" id="PS51257">
    <property type="entry name" value="PROKAR_LIPOPROTEIN"/>
    <property type="match status" value="1"/>
</dbReference>
<name>G7ZIH7_AZOL4</name>
<organism evidence="1 2">
    <name type="scientific">Azospirillum lipoferum (strain 4B)</name>
    <dbReference type="NCBI Taxonomy" id="862719"/>
    <lineage>
        <taxon>Bacteria</taxon>
        <taxon>Pseudomonadati</taxon>
        <taxon>Pseudomonadota</taxon>
        <taxon>Alphaproteobacteria</taxon>
        <taxon>Rhodospirillales</taxon>
        <taxon>Azospirillaceae</taxon>
        <taxon>Azospirillum</taxon>
    </lineage>
</organism>
<evidence type="ECO:0000313" key="2">
    <source>
        <dbReference type="Proteomes" id="UP000005667"/>
    </source>
</evidence>
<proteinExistence type="predicted"/>
<sequence length="64" mass="6921">MRRVSGAFAAGHWMVGCSPIIGVVFEFNGLPVIPAEALRDAQISRAIKALQSWHLFGCHSREGA</sequence>
<dbReference type="HOGENOM" id="CLU_2858012_0_0_5"/>
<dbReference type="EMBL" id="FQ311873">
    <property type="protein sequence ID" value="CBS91399.1"/>
    <property type="molecule type" value="Genomic_DNA"/>
</dbReference>
<reference evidence="2" key="1">
    <citation type="journal article" date="2011" name="PLoS Genet.">
        <title>Azospirillum genomes reveal transition of bacteria from aquatic to terrestrial environments.</title>
        <authorList>
            <person name="Wisniewski-Dye F."/>
            <person name="Borziak K."/>
            <person name="Khalsa-Moyers G."/>
            <person name="Alexandre G."/>
            <person name="Sukharnikov L.O."/>
            <person name="Wuichet K."/>
            <person name="Hurst G.B."/>
            <person name="McDonald W.H."/>
            <person name="Robertson J.S."/>
            <person name="Barbe V."/>
            <person name="Calteau A."/>
            <person name="Rouy Z."/>
            <person name="Mangenot S."/>
            <person name="Prigent-Combaret C."/>
            <person name="Normand P."/>
            <person name="Boyer M."/>
            <person name="Siguier P."/>
            <person name="Dessaux Y."/>
            <person name="Elmerich C."/>
            <person name="Condemine G."/>
            <person name="Krishnen G."/>
            <person name="Kennedy I."/>
            <person name="Paterson A.H."/>
            <person name="Gonzalez V."/>
            <person name="Mavingui P."/>
            <person name="Zhulin I.B."/>
        </authorList>
    </citation>
    <scope>NUCLEOTIDE SEQUENCE [LARGE SCALE GENOMIC DNA]</scope>
    <source>
        <strain evidence="2">4B</strain>
    </source>
</reference>
<evidence type="ECO:0000313" key="1">
    <source>
        <dbReference type="EMBL" id="CBS91399.1"/>
    </source>
</evidence>
<gene>
    <name evidence="1" type="ordered locus">AZOLI_p50411</name>
</gene>
<geneLocation type="plasmid" evidence="1 2">
    <name>AZO_p5</name>
</geneLocation>
<keyword evidence="1" id="KW-0614">Plasmid</keyword>
<dbReference type="Proteomes" id="UP000005667">
    <property type="component" value="Plasmid AZO_p5"/>
</dbReference>
<dbReference type="KEGG" id="ali:AZOLI_p50411"/>
<protein>
    <submittedName>
        <fullName evidence="1">Uncharacterized protein</fullName>
    </submittedName>
</protein>
<accession>G7ZIH7</accession>